<dbReference type="FunCoup" id="A0A165QE96">
    <property type="interactions" value="317"/>
</dbReference>
<feature type="compositionally biased region" description="Low complexity" evidence="6">
    <location>
        <begin position="64"/>
        <end position="79"/>
    </location>
</feature>
<dbReference type="Gene3D" id="1.20.58.1250">
    <property type="entry name" value="Tubulin Binding Cofactor C, N-terminal domain"/>
    <property type="match status" value="1"/>
</dbReference>
<sequence>EQVQGITQDLVKVRKELTDATGYLPSYDQRQYESQLNSIEGNLEELRAASAPKAKFSFRRKATKASTPTTTPNAIAPTPSFTSTEVPPTAVTAGLSIASRSYTYLTAAELGNVQATDLTISDLDHCILNLVTPVGRSFSAIHVRNITHCVLLLGQVNGSVLLHDLRRCVLVLSCHQFRMHTSKDTDVYLSIPSNPVIEHCSGIRFSPFPKSLPNLTESSAWVRESKHLFVQDFSQIKPTSSPNWSELPPERVIQQWPVQPEALTALELFLPPVQP</sequence>
<evidence type="ECO:0000259" key="7">
    <source>
        <dbReference type="PROSITE" id="PS51329"/>
    </source>
</evidence>
<evidence type="ECO:0000313" key="8">
    <source>
        <dbReference type="EMBL" id="KZT22311.1"/>
    </source>
</evidence>
<proteinExistence type="inferred from homology"/>
<dbReference type="PANTHER" id="PTHR15139:SF0">
    <property type="entry name" value="TUBULIN-SPECIFIC CHAPERONE C"/>
    <property type="match status" value="1"/>
</dbReference>
<keyword evidence="3" id="KW-0963">Cytoplasm</keyword>
<comment type="similarity">
    <text evidence="2">Belongs to the TBCC family.</text>
</comment>
<evidence type="ECO:0000256" key="6">
    <source>
        <dbReference type="SAM" id="MobiDB-lite"/>
    </source>
</evidence>
<evidence type="ECO:0000256" key="4">
    <source>
        <dbReference type="ARBA" id="ARBA00022990"/>
    </source>
</evidence>
<dbReference type="Gene3D" id="2.160.20.70">
    <property type="match status" value="1"/>
</dbReference>
<dbReference type="InterPro" id="IPR016098">
    <property type="entry name" value="CAP/MinC_C"/>
</dbReference>
<dbReference type="GO" id="GO:0007021">
    <property type="term" value="P:tubulin complex assembly"/>
    <property type="evidence" value="ECO:0007669"/>
    <property type="project" value="TreeGrafter"/>
</dbReference>
<dbReference type="GO" id="GO:0005737">
    <property type="term" value="C:cytoplasm"/>
    <property type="evidence" value="ECO:0007669"/>
    <property type="project" value="UniProtKB-SubCell"/>
</dbReference>
<gene>
    <name evidence="8" type="ORF">NEOLEDRAFT_1071767</name>
</gene>
<evidence type="ECO:0000256" key="1">
    <source>
        <dbReference type="ARBA" id="ARBA00004496"/>
    </source>
</evidence>
<feature type="domain" description="C-CAP/cofactor C-like" evidence="7">
    <location>
        <begin position="88"/>
        <end position="221"/>
    </location>
</feature>
<dbReference type="AlphaFoldDB" id="A0A165QE96"/>
<dbReference type="PROSITE" id="PS51329">
    <property type="entry name" value="C_CAP_COFACTOR_C"/>
    <property type="match status" value="1"/>
</dbReference>
<dbReference type="STRING" id="1314782.A0A165QE96"/>
<dbReference type="OrthoDB" id="194775at2759"/>
<keyword evidence="9" id="KW-1185">Reference proteome</keyword>
<evidence type="ECO:0000256" key="3">
    <source>
        <dbReference type="ARBA" id="ARBA00022490"/>
    </source>
</evidence>
<dbReference type="Pfam" id="PF16752">
    <property type="entry name" value="TBCC_N"/>
    <property type="match status" value="1"/>
</dbReference>
<dbReference type="InterPro" id="IPR012945">
    <property type="entry name" value="Tubulin-bd_cofactor_C_dom"/>
</dbReference>
<evidence type="ECO:0000313" key="9">
    <source>
        <dbReference type="Proteomes" id="UP000076761"/>
    </source>
</evidence>
<dbReference type="InterPro" id="IPR017901">
    <property type="entry name" value="C-CAP_CF_C-like"/>
</dbReference>
<feature type="region of interest" description="Disordered" evidence="6">
    <location>
        <begin position="58"/>
        <end position="82"/>
    </location>
</feature>
<dbReference type="InterPro" id="IPR038397">
    <property type="entry name" value="TBCC_N_sf"/>
</dbReference>
<feature type="non-terminal residue" evidence="8">
    <location>
        <position position="1"/>
    </location>
</feature>
<organism evidence="8 9">
    <name type="scientific">Neolentinus lepideus HHB14362 ss-1</name>
    <dbReference type="NCBI Taxonomy" id="1314782"/>
    <lineage>
        <taxon>Eukaryota</taxon>
        <taxon>Fungi</taxon>
        <taxon>Dikarya</taxon>
        <taxon>Basidiomycota</taxon>
        <taxon>Agaricomycotina</taxon>
        <taxon>Agaricomycetes</taxon>
        <taxon>Gloeophyllales</taxon>
        <taxon>Gloeophyllaceae</taxon>
        <taxon>Neolentinus</taxon>
    </lineage>
</organism>
<dbReference type="InParanoid" id="A0A165QE96"/>
<evidence type="ECO:0000256" key="5">
    <source>
        <dbReference type="ARBA" id="ARBA00026055"/>
    </source>
</evidence>
<dbReference type="InterPro" id="IPR031925">
    <property type="entry name" value="TBCC_N"/>
</dbReference>
<evidence type="ECO:0000256" key="2">
    <source>
        <dbReference type="ARBA" id="ARBA00008848"/>
    </source>
</evidence>
<dbReference type="InterPro" id="IPR027684">
    <property type="entry name" value="TBCC"/>
</dbReference>
<name>A0A165QE96_9AGAM</name>
<dbReference type="Proteomes" id="UP000076761">
    <property type="component" value="Unassembled WGS sequence"/>
</dbReference>
<reference evidence="8 9" key="1">
    <citation type="journal article" date="2016" name="Mol. Biol. Evol.">
        <title>Comparative Genomics of Early-Diverging Mushroom-Forming Fungi Provides Insights into the Origins of Lignocellulose Decay Capabilities.</title>
        <authorList>
            <person name="Nagy L.G."/>
            <person name="Riley R."/>
            <person name="Tritt A."/>
            <person name="Adam C."/>
            <person name="Daum C."/>
            <person name="Floudas D."/>
            <person name="Sun H."/>
            <person name="Yadav J.S."/>
            <person name="Pangilinan J."/>
            <person name="Larsson K.H."/>
            <person name="Matsuura K."/>
            <person name="Barry K."/>
            <person name="Labutti K."/>
            <person name="Kuo R."/>
            <person name="Ohm R.A."/>
            <person name="Bhattacharya S.S."/>
            <person name="Shirouzu T."/>
            <person name="Yoshinaga Y."/>
            <person name="Martin F.M."/>
            <person name="Grigoriev I.V."/>
            <person name="Hibbett D.S."/>
        </authorList>
    </citation>
    <scope>NUCLEOTIDE SEQUENCE [LARGE SCALE GENOMIC DNA]</scope>
    <source>
        <strain evidence="8 9">HHB14362 ss-1</strain>
    </source>
</reference>
<dbReference type="GO" id="GO:0015631">
    <property type="term" value="F:tubulin binding"/>
    <property type="evidence" value="ECO:0007669"/>
    <property type="project" value="InterPro"/>
</dbReference>
<protein>
    <submittedName>
        <fullName evidence="8">TBCC-domain-containing protein</fullName>
    </submittedName>
</protein>
<keyword evidence="4" id="KW-0007">Acetylation</keyword>
<comment type="subunit">
    <text evidence="5">Supercomplex made of cofactors A to E. Cofactors A and D function by capturing and stabilizing tubulin in a quasi-native conformation. Cofactor E binds to the cofactor D-tubulin complex; interaction with cofactor C then causes the release of tubulin polypeptides that are committed to the native state.</text>
</comment>
<accession>A0A165QE96</accession>
<dbReference type="Pfam" id="PF07986">
    <property type="entry name" value="TBCC"/>
    <property type="match status" value="1"/>
</dbReference>
<dbReference type="PANTHER" id="PTHR15139">
    <property type="entry name" value="TUBULIN FOLDING COFACTOR C"/>
    <property type="match status" value="1"/>
</dbReference>
<dbReference type="EMBL" id="KV425597">
    <property type="protein sequence ID" value="KZT22311.1"/>
    <property type="molecule type" value="Genomic_DNA"/>
</dbReference>
<dbReference type="GO" id="GO:0007023">
    <property type="term" value="P:post-chaperonin tubulin folding pathway"/>
    <property type="evidence" value="ECO:0007669"/>
    <property type="project" value="InterPro"/>
</dbReference>
<comment type="subcellular location">
    <subcellularLocation>
        <location evidence="1">Cytoplasm</location>
    </subcellularLocation>
</comment>